<comment type="caution">
    <text evidence="2">The sequence shown here is derived from an EMBL/GenBank/DDBJ whole genome shotgun (WGS) entry which is preliminary data.</text>
</comment>
<dbReference type="PANTHER" id="PTHR38011">
    <property type="entry name" value="DIHYDROFOLATE REDUCTASE FAMILY PROTEIN (AFU_ORTHOLOGUE AFUA_8G06820)"/>
    <property type="match status" value="1"/>
</dbReference>
<dbReference type="Gene3D" id="3.40.430.10">
    <property type="entry name" value="Dihydrofolate Reductase, subunit A"/>
    <property type="match status" value="1"/>
</dbReference>
<dbReference type="GO" id="GO:0008703">
    <property type="term" value="F:5-amino-6-(5-phosphoribosylamino)uracil reductase activity"/>
    <property type="evidence" value="ECO:0007669"/>
    <property type="project" value="InterPro"/>
</dbReference>
<sequence>MTRKVILFIATSIDGYIADKSGGVGWLDSATEIIEEDHSYEAFYEKVDTVILGRTTYDQVVNELAPGNYPYEDVTSYVITSRGTEDLAKVHFTNESVVNLVRELKASNGGTIWIVGGSSVVMPLVNENLIDEYQLSTMPILLGQGISLFQEMPKSLRLQTGEVHLKNGIVTTTYFKQ</sequence>
<dbReference type="Pfam" id="PF01872">
    <property type="entry name" value="RibD_C"/>
    <property type="match status" value="1"/>
</dbReference>
<reference evidence="2" key="1">
    <citation type="submission" date="2020-12" db="EMBL/GenBank/DDBJ databases">
        <title>Vagococcus allomyrinae sp. nov. and Enterococcus lavae sp. nov., isolated from the larvae of Allomyrina dichotoma.</title>
        <authorList>
            <person name="Lee S.D."/>
        </authorList>
    </citation>
    <scope>NUCLEOTIDE SEQUENCE</scope>
    <source>
        <strain evidence="2">BWB3-3</strain>
    </source>
</reference>
<dbReference type="Proteomes" id="UP000674938">
    <property type="component" value="Unassembled WGS sequence"/>
</dbReference>
<feature type="domain" description="Bacterial bifunctional deaminase-reductase C-terminal" evidence="1">
    <location>
        <begin position="3"/>
        <end position="160"/>
    </location>
</feature>
<dbReference type="SUPFAM" id="SSF53597">
    <property type="entry name" value="Dihydrofolate reductase-like"/>
    <property type="match status" value="1"/>
</dbReference>
<keyword evidence="3" id="KW-1185">Reference proteome</keyword>
<protein>
    <submittedName>
        <fullName evidence="2">Dihydrofolate reductase</fullName>
    </submittedName>
</protein>
<dbReference type="InterPro" id="IPR002734">
    <property type="entry name" value="RibDG_C"/>
</dbReference>
<accession>A0A940PJ29</accession>
<evidence type="ECO:0000259" key="1">
    <source>
        <dbReference type="Pfam" id="PF01872"/>
    </source>
</evidence>
<dbReference type="EMBL" id="JAEEGA010000029">
    <property type="protein sequence ID" value="MBP1044496.1"/>
    <property type="molecule type" value="Genomic_DNA"/>
</dbReference>
<dbReference type="GO" id="GO:0009231">
    <property type="term" value="P:riboflavin biosynthetic process"/>
    <property type="evidence" value="ECO:0007669"/>
    <property type="project" value="InterPro"/>
</dbReference>
<evidence type="ECO:0000313" key="2">
    <source>
        <dbReference type="EMBL" id="MBP1044496.1"/>
    </source>
</evidence>
<dbReference type="InterPro" id="IPR050765">
    <property type="entry name" value="Riboflavin_Biosynth_HTPR"/>
</dbReference>
<dbReference type="InterPro" id="IPR024072">
    <property type="entry name" value="DHFR-like_dom_sf"/>
</dbReference>
<dbReference type="PANTHER" id="PTHR38011:SF11">
    <property type="entry name" value="2,5-DIAMINO-6-RIBOSYLAMINO-4(3H)-PYRIMIDINONE 5'-PHOSPHATE REDUCTASE"/>
    <property type="match status" value="1"/>
</dbReference>
<gene>
    <name evidence="2" type="ORF">I6N95_26150</name>
</gene>
<dbReference type="AlphaFoldDB" id="A0A940PJ29"/>
<dbReference type="RefSeq" id="WP_209533004.1">
    <property type="nucleotide sequence ID" value="NZ_JAEEGA010000029.1"/>
</dbReference>
<organism evidence="2 3">
    <name type="scientific">Vagococcus allomyrinae</name>
    <dbReference type="NCBI Taxonomy" id="2794353"/>
    <lineage>
        <taxon>Bacteria</taxon>
        <taxon>Bacillati</taxon>
        <taxon>Bacillota</taxon>
        <taxon>Bacilli</taxon>
        <taxon>Lactobacillales</taxon>
        <taxon>Enterococcaceae</taxon>
        <taxon>Vagococcus</taxon>
    </lineage>
</organism>
<evidence type="ECO:0000313" key="3">
    <source>
        <dbReference type="Proteomes" id="UP000674938"/>
    </source>
</evidence>
<name>A0A940PJ29_9ENTE</name>
<proteinExistence type="predicted"/>